<dbReference type="PANTHER" id="PTHR46494:SF1">
    <property type="entry name" value="CORA FAMILY METAL ION TRANSPORTER (EUROFUNG)"/>
    <property type="match status" value="1"/>
</dbReference>
<dbReference type="SUPFAM" id="SSF143865">
    <property type="entry name" value="CorA soluble domain-like"/>
    <property type="match status" value="1"/>
</dbReference>
<keyword evidence="7 8" id="KW-0472">Membrane</keyword>
<comment type="subcellular location">
    <subcellularLocation>
        <location evidence="1">Cell membrane</location>
        <topology evidence="1">Multi-pass membrane protein</topology>
    </subcellularLocation>
    <subcellularLocation>
        <location evidence="8">Membrane</location>
        <topology evidence="8">Multi-pass membrane protein</topology>
    </subcellularLocation>
</comment>
<evidence type="ECO:0000256" key="5">
    <source>
        <dbReference type="ARBA" id="ARBA00022692"/>
    </source>
</evidence>
<evidence type="ECO:0000256" key="1">
    <source>
        <dbReference type="ARBA" id="ARBA00004651"/>
    </source>
</evidence>
<dbReference type="Proteomes" id="UP001168528">
    <property type="component" value="Unassembled WGS sequence"/>
</dbReference>
<sequence length="357" mass="41222">MAKGLKNTLKSVGKAPGSLIYIGEITTPVTDVSISITEYDQHTIKSYQAKTVEECVTCKFSNFNSWINVDGVHNVEIIKTLGEQFGLHQLTLEDILNTEIRPKMEVFESYVLIIVKMLRYNTTTKEVEAEQVSLVLGDNYVLSFQENRDGDVFDGIRLRIANPHGRHRKSGPDYLLYSLLDAVVDHYFVVLERIGEKLEDLEEEITGSPSQDVLKSLYALKQELIFMRRSVWPLREIISSLDREESILIKKEIRKYIRDIYDHTIQVIDTTESFRDSTGSLLDLYLSSVSNRTNDVMKVLTMISTIFMPLTFIAGVYGMNFDNMPELKWRYGYFIILGLMAISIIIMLLWFRRKKWL</sequence>
<comment type="caution">
    <text evidence="9">The sequence shown here is derived from an EMBL/GenBank/DDBJ whole genome shotgun (WGS) entry which is preliminary data.</text>
</comment>
<evidence type="ECO:0000256" key="2">
    <source>
        <dbReference type="ARBA" id="ARBA00009765"/>
    </source>
</evidence>
<keyword evidence="10" id="KW-1185">Reference proteome</keyword>
<comment type="similarity">
    <text evidence="2 8">Belongs to the CorA metal ion transporter (MIT) (TC 1.A.35) family.</text>
</comment>
<keyword evidence="5 8" id="KW-0812">Transmembrane</keyword>
<keyword evidence="3 8" id="KW-0813">Transport</keyword>
<feature type="transmembrane region" description="Helical" evidence="8">
    <location>
        <begin position="331"/>
        <end position="351"/>
    </location>
</feature>
<reference evidence="9" key="1">
    <citation type="submission" date="2023-07" db="EMBL/GenBank/DDBJ databases">
        <title>The genome sequence of Rhodocytophaga aerolata KACC 12507.</title>
        <authorList>
            <person name="Zhang X."/>
        </authorList>
    </citation>
    <scope>NUCLEOTIDE SEQUENCE</scope>
    <source>
        <strain evidence="9">KACC 12507</strain>
    </source>
</reference>
<dbReference type="Pfam" id="PF01544">
    <property type="entry name" value="CorA"/>
    <property type="match status" value="1"/>
</dbReference>
<proteinExistence type="inferred from homology"/>
<feature type="transmembrane region" description="Helical" evidence="8">
    <location>
        <begin position="299"/>
        <end position="319"/>
    </location>
</feature>
<dbReference type="NCBIfam" id="TIGR00383">
    <property type="entry name" value="corA"/>
    <property type="match status" value="1"/>
</dbReference>
<dbReference type="RefSeq" id="WP_302039093.1">
    <property type="nucleotide sequence ID" value="NZ_JAUKPO010000011.1"/>
</dbReference>
<evidence type="ECO:0000256" key="3">
    <source>
        <dbReference type="ARBA" id="ARBA00022448"/>
    </source>
</evidence>
<dbReference type="InterPro" id="IPR004488">
    <property type="entry name" value="Mg/Co-transport_prot_CorA"/>
</dbReference>
<dbReference type="InterPro" id="IPR002523">
    <property type="entry name" value="MgTranspt_CorA/ZnTranspt_ZntB"/>
</dbReference>
<comment type="function">
    <text evidence="8">Mediates influx of magnesium ions.</text>
</comment>
<keyword evidence="6 8" id="KW-1133">Transmembrane helix</keyword>
<keyword evidence="8" id="KW-0460">Magnesium</keyword>
<keyword evidence="8" id="KW-0406">Ion transport</keyword>
<dbReference type="Gene3D" id="1.20.58.340">
    <property type="entry name" value="Magnesium transport protein CorA, transmembrane region"/>
    <property type="match status" value="2"/>
</dbReference>
<dbReference type="SUPFAM" id="SSF144083">
    <property type="entry name" value="Magnesium transport protein CorA, transmembrane region"/>
    <property type="match status" value="1"/>
</dbReference>
<dbReference type="CDD" id="cd12828">
    <property type="entry name" value="TmCorA-like_1"/>
    <property type="match status" value="1"/>
</dbReference>
<protein>
    <recommendedName>
        <fullName evidence="8">Magnesium transport protein CorA</fullName>
    </recommendedName>
</protein>
<evidence type="ECO:0000256" key="8">
    <source>
        <dbReference type="RuleBase" id="RU362010"/>
    </source>
</evidence>
<evidence type="ECO:0000256" key="7">
    <source>
        <dbReference type="ARBA" id="ARBA00023136"/>
    </source>
</evidence>
<name>A0ABT8R865_9BACT</name>
<organism evidence="9 10">
    <name type="scientific">Rhodocytophaga aerolata</name>
    <dbReference type="NCBI Taxonomy" id="455078"/>
    <lineage>
        <taxon>Bacteria</taxon>
        <taxon>Pseudomonadati</taxon>
        <taxon>Bacteroidota</taxon>
        <taxon>Cytophagia</taxon>
        <taxon>Cytophagales</taxon>
        <taxon>Rhodocytophagaceae</taxon>
        <taxon>Rhodocytophaga</taxon>
    </lineage>
</organism>
<evidence type="ECO:0000256" key="4">
    <source>
        <dbReference type="ARBA" id="ARBA00022475"/>
    </source>
</evidence>
<keyword evidence="4 8" id="KW-1003">Cell membrane</keyword>
<dbReference type="InterPro" id="IPR045861">
    <property type="entry name" value="CorA_cytoplasmic_dom"/>
</dbReference>
<dbReference type="PANTHER" id="PTHR46494">
    <property type="entry name" value="CORA FAMILY METAL ION TRANSPORTER (EUROFUNG)"/>
    <property type="match status" value="1"/>
</dbReference>
<dbReference type="Gene3D" id="3.30.460.20">
    <property type="entry name" value="CorA soluble domain-like"/>
    <property type="match status" value="1"/>
</dbReference>
<dbReference type="InterPro" id="IPR045863">
    <property type="entry name" value="CorA_TM1_TM2"/>
</dbReference>
<accession>A0ABT8R865</accession>
<evidence type="ECO:0000313" key="10">
    <source>
        <dbReference type="Proteomes" id="UP001168528"/>
    </source>
</evidence>
<gene>
    <name evidence="8 9" type="primary">corA</name>
    <name evidence="9" type="ORF">Q0590_18585</name>
</gene>
<evidence type="ECO:0000313" key="9">
    <source>
        <dbReference type="EMBL" id="MDO1448289.1"/>
    </source>
</evidence>
<evidence type="ECO:0000256" key="6">
    <source>
        <dbReference type="ARBA" id="ARBA00022989"/>
    </source>
</evidence>
<dbReference type="EMBL" id="JAUKPO010000011">
    <property type="protein sequence ID" value="MDO1448289.1"/>
    <property type="molecule type" value="Genomic_DNA"/>
</dbReference>